<proteinExistence type="predicted"/>
<accession>A0A0E9RQY8</accession>
<sequence>MPSATHYTDGVLTVQNKQNQNSYPIIQSEWRKTFVNTTLELVHTEHCLEYFYL</sequence>
<dbReference type="AlphaFoldDB" id="A0A0E9RQY8"/>
<organism evidence="1">
    <name type="scientific">Anguilla anguilla</name>
    <name type="common">European freshwater eel</name>
    <name type="synonym">Muraena anguilla</name>
    <dbReference type="NCBI Taxonomy" id="7936"/>
    <lineage>
        <taxon>Eukaryota</taxon>
        <taxon>Metazoa</taxon>
        <taxon>Chordata</taxon>
        <taxon>Craniata</taxon>
        <taxon>Vertebrata</taxon>
        <taxon>Euteleostomi</taxon>
        <taxon>Actinopterygii</taxon>
        <taxon>Neopterygii</taxon>
        <taxon>Teleostei</taxon>
        <taxon>Anguilliformes</taxon>
        <taxon>Anguillidae</taxon>
        <taxon>Anguilla</taxon>
    </lineage>
</organism>
<reference evidence="1" key="1">
    <citation type="submission" date="2014-11" db="EMBL/GenBank/DDBJ databases">
        <authorList>
            <person name="Amaro Gonzalez C."/>
        </authorList>
    </citation>
    <scope>NUCLEOTIDE SEQUENCE</scope>
</reference>
<evidence type="ECO:0000313" key="1">
    <source>
        <dbReference type="EMBL" id="JAH31611.1"/>
    </source>
</evidence>
<reference evidence="1" key="2">
    <citation type="journal article" date="2015" name="Fish Shellfish Immunol.">
        <title>Early steps in the European eel (Anguilla anguilla)-Vibrio vulnificus interaction in the gills: Role of the RtxA13 toxin.</title>
        <authorList>
            <person name="Callol A."/>
            <person name="Pajuelo D."/>
            <person name="Ebbesson L."/>
            <person name="Teles M."/>
            <person name="MacKenzie S."/>
            <person name="Amaro C."/>
        </authorList>
    </citation>
    <scope>NUCLEOTIDE SEQUENCE</scope>
</reference>
<dbReference type="EMBL" id="GBXM01076966">
    <property type="protein sequence ID" value="JAH31611.1"/>
    <property type="molecule type" value="Transcribed_RNA"/>
</dbReference>
<name>A0A0E9RQY8_ANGAN</name>
<protein>
    <submittedName>
        <fullName evidence="1">Uncharacterized protein</fullName>
    </submittedName>
</protein>